<comment type="caution">
    <text evidence="1">The sequence shown here is derived from an EMBL/GenBank/DDBJ whole genome shotgun (WGS) entry which is preliminary data.</text>
</comment>
<protein>
    <submittedName>
        <fullName evidence="1">NUDIX domain-containing protein</fullName>
    </submittedName>
</protein>
<organism evidence="1 2">
    <name type="scientific">Paenibacillus mesotrionivorans</name>
    <dbReference type="NCBI Taxonomy" id="3160968"/>
    <lineage>
        <taxon>Bacteria</taxon>
        <taxon>Bacillati</taxon>
        <taxon>Bacillota</taxon>
        <taxon>Bacilli</taxon>
        <taxon>Bacillales</taxon>
        <taxon>Paenibacillaceae</taxon>
        <taxon>Paenibacillus</taxon>
    </lineage>
</organism>
<gene>
    <name evidence="1" type="ORF">ACI1P1_03350</name>
</gene>
<dbReference type="Proteomes" id="UP001631969">
    <property type="component" value="Unassembled WGS sequence"/>
</dbReference>
<keyword evidence="2" id="KW-1185">Reference proteome</keyword>
<name>A0ACC7NVE6_9BACL</name>
<evidence type="ECO:0000313" key="1">
    <source>
        <dbReference type="EMBL" id="MFM9327329.1"/>
    </source>
</evidence>
<evidence type="ECO:0000313" key="2">
    <source>
        <dbReference type="Proteomes" id="UP001631969"/>
    </source>
</evidence>
<dbReference type="EMBL" id="JBJURJ010000002">
    <property type="protein sequence ID" value="MFM9327329.1"/>
    <property type="molecule type" value="Genomic_DNA"/>
</dbReference>
<reference evidence="1" key="1">
    <citation type="submission" date="2024-12" db="EMBL/GenBank/DDBJ databases">
        <authorList>
            <person name="Wu N."/>
        </authorList>
    </citation>
    <scope>NUCLEOTIDE SEQUENCE</scope>
    <source>
        <strain evidence="1">P15</strain>
    </source>
</reference>
<sequence length="174" mass="19601">MYSLRLIAVAMLFHEDRLLMMKRSPNRTLSPGQWAGIGGHLEPYEMAAPLAACLREVEEETGLLSEDIEGLELRYIVTRLSGTDLRQQFVFAGRAKTDKLSRTDEGELHWIPRDEILNRDIPYVYRSLLEHYLQFGAAGGLWAGTATLSGQTEDADGGHKPNMIWVPLHDPLLL</sequence>
<proteinExistence type="predicted"/>
<accession>A0ACC7NVE6</accession>